<name>A0ABT2SLZ7_9FIRM</name>
<evidence type="ECO:0000256" key="1">
    <source>
        <dbReference type="SAM" id="MobiDB-lite"/>
    </source>
</evidence>
<keyword evidence="3" id="KW-1185">Reference proteome</keyword>
<evidence type="ECO:0000313" key="2">
    <source>
        <dbReference type="EMBL" id="MCU6725529.1"/>
    </source>
</evidence>
<dbReference type="EMBL" id="JAOQKE010000010">
    <property type="protein sequence ID" value="MCU6725529.1"/>
    <property type="molecule type" value="Genomic_DNA"/>
</dbReference>
<sequence>MQYEIGISRYGDNKKNVCGSAFIIFNENMKVENIRILRSKEEELYVAMPHYKDKEGNYQDYCFPITKEFRDELYGNILKAYEYTAQSKSRWYQFNVDDKLAVKYEAKAYLVEDPQSMTKGIGTVVMDGCFAFSGITLRKYSGTETEPESDEKKELYVSFPAYPSGQFTKDNKQIYKNHFYPIDFMTRRMVSDLMMKAYQEAVKERDHPEQKKAPEKKTEKRPEKSR</sequence>
<evidence type="ECO:0000313" key="3">
    <source>
        <dbReference type="Proteomes" id="UP001652338"/>
    </source>
</evidence>
<proteinExistence type="predicted"/>
<reference evidence="2 3" key="1">
    <citation type="journal article" date="2021" name="ISME Commun">
        <title>Automated analysis of genomic sequences facilitates high-throughput and comprehensive description of bacteria.</title>
        <authorList>
            <person name="Hitch T.C.A."/>
        </authorList>
    </citation>
    <scope>NUCLEOTIDE SEQUENCE [LARGE SCALE GENOMIC DNA]</scope>
    <source>
        <strain evidence="2 3">Sanger_29</strain>
    </source>
</reference>
<accession>A0ABT2SLZ7</accession>
<dbReference type="Pfam" id="PF04026">
    <property type="entry name" value="SpoVG"/>
    <property type="match status" value="1"/>
</dbReference>
<gene>
    <name evidence="2" type="ORF">OCV47_09230</name>
</gene>
<organism evidence="2 3">
    <name type="scientific">Muricoprocola aceti</name>
    <dbReference type="NCBI Taxonomy" id="2981772"/>
    <lineage>
        <taxon>Bacteria</taxon>
        <taxon>Bacillati</taxon>
        <taxon>Bacillota</taxon>
        <taxon>Clostridia</taxon>
        <taxon>Lachnospirales</taxon>
        <taxon>Lachnospiraceae</taxon>
        <taxon>Muricoprocola</taxon>
    </lineage>
</organism>
<dbReference type="InterPro" id="IPR007170">
    <property type="entry name" value="SpoVG"/>
</dbReference>
<feature type="region of interest" description="Disordered" evidence="1">
    <location>
        <begin position="201"/>
        <end position="226"/>
    </location>
</feature>
<dbReference type="InterPro" id="IPR036751">
    <property type="entry name" value="SpoVG_sf"/>
</dbReference>
<comment type="caution">
    <text evidence="2">The sequence shown here is derived from an EMBL/GenBank/DDBJ whole genome shotgun (WGS) entry which is preliminary data.</text>
</comment>
<dbReference type="SUPFAM" id="SSF160537">
    <property type="entry name" value="SpoVG-like"/>
    <property type="match status" value="2"/>
</dbReference>
<dbReference type="RefSeq" id="WP_262654792.1">
    <property type="nucleotide sequence ID" value="NZ_JAOQKE010000010.1"/>
</dbReference>
<dbReference type="Proteomes" id="UP001652338">
    <property type="component" value="Unassembled WGS sequence"/>
</dbReference>
<dbReference type="Gene3D" id="3.30.1120.40">
    <property type="entry name" value="Stage V sporulation protein G"/>
    <property type="match status" value="2"/>
</dbReference>
<protein>
    <submittedName>
        <fullName evidence="2">SpoVG family protein</fullName>
    </submittedName>
</protein>